<proteinExistence type="predicted"/>
<name>A0A1I2CYX9_9ACTN</name>
<dbReference type="EMBL" id="FOND01000005">
    <property type="protein sequence ID" value="SFE72940.1"/>
    <property type="molecule type" value="Genomic_DNA"/>
</dbReference>
<dbReference type="AlphaFoldDB" id="A0A1I2CYX9"/>
<accession>A0A1I2CYX9</accession>
<dbReference type="Proteomes" id="UP000198589">
    <property type="component" value="Unassembled WGS sequence"/>
</dbReference>
<reference evidence="2" key="1">
    <citation type="submission" date="2016-10" db="EMBL/GenBank/DDBJ databases">
        <authorList>
            <person name="Varghese N."/>
            <person name="Submissions S."/>
        </authorList>
    </citation>
    <scope>NUCLEOTIDE SEQUENCE [LARGE SCALE GENOMIC DNA]</scope>
    <source>
        <strain evidence="2">DSM 46838</strain>
    </source>
</reference>
<gene>
    <name evidence="1" type="ORF">SAMN05216574_105213</name>
</gene>
<evidence type="ECO:0000313" key="2">
    <source>
        <dbReference type="Proteomes" id="UP000198589"/>
    </source>
</evidence>
<protein>
    <submittedName>
        <fullName evidence="1">Uncharacterized protein</fullName>
    </submittedName>
</protein>
<sequence>MTKDPLLPTLRRLRAGSLEGAVRRRLGVGS</sequence>
<keyword evidence="2" id="KW-1185">Reference proteome</keyword>
<evidence type="ECO:0000313" key="1">
    <source>
        <dbReference type="EMBL" id="SFE72940.1"/>
    </source>
</evidence>
<organism evidence="1 2">
    <name type="scientific">Blastococcus tunisiensis</name>
    <dbReference type="NCBI Taxonomy" id="1798228"/>
    <lineage>
        <taxon>Bacteria</taxon>
        <taxon>Bacillati</taxon>
        <taxon>Actinomycetota</taxon>
        <taxon>Actinomycetes</taxon>
        <taxon>Geodermatophilales</taxon>
        <taxon>Geodermatophilaceae</taxon>
        <taxon>Blastococcus</taxon>
    </lineage>
</organism>